<dbReference type="EMBL" id="CAOQHR010000007">
    <property type="protein sequence ID" value="CAI6336911.1"/>
    <property type="molecule type" value="Genomic_DNA"/>
</dbReference>
<evidence type="ECO:0000313" key="1">
    <source>
        <dbReference type="EMBL" id="CAI6336911.1"/>
    </source>
</evidence>
<keyword evidence="2" id="KW-1185">Reference proteome</keyword>
<dbReference type="AlphaFoldDB" id="A0A9W4UL73"/>
<gene>
    <name evidence="1" type="ORF">PDIGIT_LOCUS10017</name>
</gene>
<proteinExistence type="predicted"/>
<evidence type="ECO:0000313" key="2">
    <source>
        <dbReference type="Proteomes" id="UP001152607"/>
    </source>
</evidence>
<dbReference type="OrthoDB" id="5134445at2759"/>
<comment type="caution">
    <text evidence="1">The sequence shown here is derived from an EMBL/GenBank/DDBJ whole genome shotgun (WGS) entry which is preliminary data.</text>
</comment>
<sequence>MDAHAPADHFDIPYTEGRILTMRIHRTGNKSNLPGLFVQNRELRGKIVKVREHSSSSTKRTFILELELQHEEPNSPAVRAVLKVYDRQFTPNFRAYHNAGQATSETEKRYTDFVRQGAMPQFSEDYEQGDLNKYDGADMPKTEALCYIDTAKMHDTELKVYDRLADLQGSHVPTLLADVRLTPQYASADLDDSLKEYLDIKALLLECIPGFPLVDLATEAPESDWPMICDQAMKTVRYIAEHDFICGDRMLHDIVVRRTQESVYHTFFVDFALCQFREAGDSEEFWRGRKKQANEEGAVGYGLNNVMSYAKGKGKGKYRKRYKGNDPLPWGYVP</sequence>
<name>A0A9W4UL73_9PLEO</name>
<protein>
    <submittedName>
        <fullName evidence="1">Uncharacterized protein</fullName>
    </submittedName>
</protein>
<organism evidence="1 2">
    <name type="scientific">Periconia digitata</name>
    <dbReference type="NCBI Taxonomy" id="1303443"/>
    <lineage>
        <taxon>Eukaryota</taxon>
        <taxon>Fungi</taxon>
        <taxon>Dikarya</taxon>
        <taxon>Ascomycota</taxon>
        <taxon>Pezizomycotina</taxon>
        <taxon>Dothideomycetes</taxon>
        <taxon>Pleosporomycetidae</taxon>
        <taxon>Pleosporales</taxon>
        <taxon>Massarineae</taxon>
        <taxon>Periconiaceae</taxon>
        <taxon>Periconia</taxon>
    </lineage>
</organism>
<reference evidence="1" key="1">
    <citation type="submission" date="2023-01" db="EMBL/GenBank/DDBJ databases">
        <authorList>
            <person name="Van Ghelder C."/>
            <person name="Rancurel C."/>
        </authorList>
    </citation>
    <scope>NUCLEOTIDE SEQUENCE</scope>
    <source>
        <strain evidence="1">CNCM I-4278</strain>
    </source>
</reference>
<accession>A0A9W4UL73</accession>
<dbReference type="Proteomes" id="UP001152607">
    <property type="component" value="Unassembled WGS sequence"/>
</dbReference>